<dbReference type="SUPFAM" id="SSF51445">
    <property type="entry name" value="(Trans)glycosidases"/>
    <property type="match status" value="1"/>
</dbReference>
<dbReference type="InterPro" id="IPR002772">
    <property type="entry name" value="Glyco_hydro_3_C"/>
</dbReference>
<dbReference type="GO" id="GO:0009251">
    <property type="term" value="P:glucan catabolic process"/>
    <property type="evidence" value="ECO:0007669"/>
    <property type="project" value="TreeGrafter"/>
</dbReference>
<dbReference type="GO" id="GO:0008422">
    <property type="term" value="F:beta-glucosidase activity"/>
    <property type="evidence" value="ECO:0007669"/>
    <property type="project" value="UniProtKB-EC"/>
</dbReference>
<organism evidence="10 11">
    <name type="scientific">Spirosoma taeanense</name>
    <dbReference type="NCBI Taxonomy" id="2735870"/>
    <lineage>
        <taxon>Bacteria</taxon>
        <taxon>Pseudomonadati</taxon>
        <taxon>Bacteroidota</taxon>
        <taxon>Cytophagia</taxon>
        <taxon>Cytophagales</taxon>
        <taxon>Cytophagaceae</taxon>
        <taxon>Spirosoma</taxon>
    </lineage>
</organism>
<proteinExistence type="inferred from homology"/>
<evidence type="ECO:0000259" key="8">
    <source>
        <dbReference type="Pfam" id="PF00933"/>
    </source>
</evidence>
<evidence type="ECO:0000259" key="9">
    <source>
        <dbReference type="Pfam" id="PF01915"/>
    </source>
</evidence>
<dbReference type="Gene3D" id="3.40.50.1700">
    <property type="entry name" value="Glycoside hydrolase family 3 C-terminal domain"/>
    <property type="match status" value="1"/>
</dbReference>
<accession>A0A6M5Y5T3</accession>
<dbReference type="AlphaFoldDB" id="A0A6M5Y5T3"/>
<feature type="domain" description="Glycoside hydrolase family 3 C-terminal" evidence="9">
    <location>
        <begin position="519"/>
        <end position="758"/>
    </location>
</feature>
<dbReference type="EMBL" id="CP053435">
    <property type="protein sequence ID" value="QJW89827.1"/>
    <property type="molecule type" value="Genomic_DNA"/>
</dbReference>
<dbReference type="PANTHER" id="PTHR30620">
    <property type="entry name" value="PERIPLASMIC BETA-GLUCOSIDASE-RELATED"/>
    <property type="match status" value="1"/>
</dbReference>
<keyword evidence="6" id="KW-0326">Glycosidase</keyword>
<dbReference type="PRINTS" id="PR00133">
    <property type="entry name" value="GLHYDRLASE3"/>
</dbReference>
<feature type="chain" id="PRO_5026835284" description="beta-glucosidase" evidence="7">
    <location>
        <begin position="21"/>
        <end position="778"/>
    </location>
</feature>
<dbReference type="Proteomes" id="UP000502756">
    <property type="component" value="Chromosome"/>
</dbReference>
<evidence type="ECO:0000256" key="1">
    <source>
        <dbReference type="ARBA" id="ARBA00000448"/>
    </source>
</evidence>
<gene>
    <name evidence="10" type="ORF">HNV11_10780</name>
</gene>
<dbReference type="InterPro" id="IPR051915">
    <property type="entry name" value="Cellulose_Degrad_GH3"/>
</dbReference>
<dbReference type="InterPro" id="IPR036881">
    <property type="entry name" value="Glyco_hydro_3_C_sf"/>
</dbReference>
<keyword evidence="4 7" id="KW-0732">Signal</keyword>
<keyword evidence="11" id="KW-1185">Reference proteome</keyword>
<keyword evidence="5" id="KW-0378">Hydrolase</keyword>
<dbReference type="InterPro" id="IPR001764">
    <property type="entry name" value="Glyco_hydro_3_N"/>
</dbReference>
<dbReference type="Pfam" id="PF00933">
    <property type="entry name" value="Glyco_hydro_3"/>
    <property type="match status" value="1"/>
</dbReference>
<evidence type="ECO:0000256" key="2">
    <source>
        <dbReference type="ARBA" id="ARBA00005336"/>
    </source>
</evidence>
<feature type="signal peptide" evidence="7">
    <location>
        <begin position="1"/>
        <end position="20"/>
    </location>
</feature>
<evidence type="ECO:0000256" key="4">
    <source>
        <dbReference type="ARBA" id="ARBA00022729"/>
    </source>
</evidence>
<dbReference type="SUPFAM" id="SSF52279">
    <property type="entry name" value="Beta-D-glucan exohydrolase, C-terminal domain"/>
    <property type="match status" value="1"/>
</dbReference>
<comment type="catalytic activity">
    <reaction evidence="1">
        <text>Hydrolysis of terminal, non-reducing beta-D-glucosyl residues with release of beta-D-glucose.</text>
        <dbReference type="EC" id="3.2.1.21"/>
    </reaction>
</comment>
<protein>
    <recommendedName>
        <fullName evidence="3">beta-glucosidase</fullName>
        <ecNumber evidence="3">3.2.1.21</ecNumber>
    </recommendedName>
</protein>
<evidence type="ECO:0000313" key="10">
    <source>
        <dbReference type="EMBL" id="QJW89827.1"/>
    </source>
</evidence>
<dbReference type="InterPro" id="IPR017853">
    <property type="entry name" value="GH"/>
</dbReference>
<reference evidence="10 11" key="1">
    <citation type="submission" date="2020-05" db="EMBL/GenBank/DDBJ databases">
        <title>Genome sequencing of Spirosoma sp. TS118.</title>
        <authorList>
            <person name="Lee J.-H."/>
            <person name="Jeong S."/>
            <person name="Zhao L."/>
            <person name="Jung J.-H."/>
            <person name="Kim M.-K."/>
            <person name="Lim S."/>
        </authorList>
    </citation>
    <scope>NUCLEOTIDE SEQUENCE [LARGE SCALE GENOMIC DNA]</scope>
    <source>
        <strain evidence="10 11">TS118</strain>
    </source>
</reference>
<dbReference type="KEGG" id="stae:HNV11_10780"/>
<dbReference type="PANTHER" id="PTHR30620:SF16">
    <property type="entry name" value="LYSOSOMAL BETA GLUCOSIDASE"/>
    <property type="match status" value="1"/>
</dbReference>
<dbReference type="EC" id="3.2.1.21" evidence="3"/>
<evidence type="ECO:0000313" key="11">
    <source>
        <dbReference type="Proteomes" id="UP000502756"/>
    </source>
</evidence>
<dbReference type="Gene3D" id="3.20.20.300">
    <property type="entry name" value="Glycoside hydrolase, family 3, N-terminal domain"/>
    <property type="match status" value="1"/>
</dbReference>
<sequence>MKTILLAGLAGLTLTGSAVAQQKWTESTIDTHKIINNPGGQTLGYAPESGVKILTVNGLAFKDLNKNGKLDPYEDWRQPLDRRAKDLASRLSVEEIAGLMLYSSHQSIPARGSGYFAGTYGGKPYSEGETDPTSLTDQQQKFLKDDNLRHVLVTSVQTPEVAARWNNKLQAFCESVGKGIPANNSSDPRHGTVARAEYNAAAGGRISMWPSSLGMAATFDPALVEQFGKIAADEYRALGITTALSPQVDIATEPRWSRFEGTFGESPAISAAMAQAYCNGFQTSSGAKEITGGWGFGSVNAMVKHWPGGGAGEAGRDAHYANGKYAVYPGNNFSQHLIPFIQGAFKLNGKTRMASAVMPYYTISWNQDNKNGENIANNYNKYIINDLLRKKYGYDGVVCTDWNVTGDHKAMDSFLDGKSWGVEKLSPTERHYKILMAGVDQFGGNNDAKPILEAYQIGVKEQGEAAMRTRMEQSAVRLLRNIFQVGLFENPYLNPAETKQTVGKPDYMKAGYDAQLKSVVMLKNKTNALPLTSGKTVYVPKRFVAASRNFLGAETPASTDYPVNIDLVKKYFKVTDNPAEADVALVFIENPKSGIGYDKEDLKNGGNGYVPISLQYGEYTATEARETSLAGGDPMENFTNRSYKGKTTKARNVTDVQLVKETRQQMNGKPVIVSVSVSNPMVFAEFESDANALLTSFGVQDQALLDILSGKAEPSALLPMQMPASMSTVEKQAEDVPFDVQCYRDSEGNTYDFGFGLNWKGVIRDARTARFKKTDRQE</sequence>
<name>A0A6M5Y5T3_9BACT</name>
<feature type="domain" description="Glycoside hydrolase family 3 N-terminal" evidence="8">
    <location>
        <begin position="136"/>
        <end position="480"/>
    </location>
</feature>
<evidence type="ECO:0000256" key="7">
    <source>
        <dbReference type="SAM" id="SignalP"/>
    </source>
</evidence>
<dbReference type="RefSeq" id="WP_171739668.1">
    <property type="nucleotide sequence ID" value="NZ_CP053435.1"/>
</dbReference>
<evidence type="ECO:0000256" key="3">
    <source>
        <dbReference type="ARBA" id="ARBA00012744"/>
    </source>
</evidence>
<comment type="similarity">
    <text evidence="2">Belongs to the glycosyl hydrolase 3 family.</text>
</comment>
<evidence type="ECO:0000256" key="5">
    <source>
        <dbReference type="ARBA" id="ARBA00022801"/>
    </source>
</evidence>
<dbReference type="InterPro" id="IPR036962">
    <property type="entry name" value="Glyco_hydro_3_N_sf"/>
</dbReference>
<evidence type="ECO:0000256" key="6">
    <source>
        <dbReference type="ARBA" id="ARBA00023295"/>
    </source>
</evidence>
<dbReference type="Pfam" id="PF01915">
    <property type="entry name" value="Glyco_hydro_3_C"/>
    <property type="match status" value="1"/>
</dbReference>